<evidence type="ECO:0000313" key="1">
    <source>
        <dbReference type="EMBL" id="KRX97889.1"/>
    </source>
</evidence>
<gene>
    <name evidence="1" type="ORF">T4E_3501</name>
</gene>
<sequence length="156" mass="18097">MDFETLKRRRCGLKDRAICLCRDLGTFLRERYQDAHDAMEVIIVDDEEGRNDMLKAKEYLKKKTEPVEMKEITTSLAMAKLSTWNFPKFSRNVFELASFVEQFRVAIHNKIELDDLTKFVYLRSLLEGEGLKSIKGYAVTSKNCSIAMRALEKSSE</sequence>
<dbReference type="AlphaFoldDB" id="A0A0V0YBY2"/>
<protein>
    <submittedName>
        <fullName evidence="1">Uncharacterized protein</fullName>
    </submittedName>
</protein>
<reference evidence="1 2" key="1">
    <citation type="submission" date="2015-01" db="EMBL/GenBank/DDBJ databases">
        <title>Evolution of Trichinella species and genotypes.</title>
        <authorList>
            <person name="Korhonen P.K."/>
            <person name="Edoardo P."/>
            <person name="Giuseppe L.R."/>
            <person name="Gasser R.B."/>
        </authorList>
    </citation>
    <scope>NUCLEOTIDE SEQUENCE [LARGE SCALE GENOMIC DNA]</scope>
    <source>
        <strain evidence="1">ISS141</strain>
    </source>
</reference>
<dbReference type="Pfam" id="PF03564">
    <property type="entry name" value="DUF1759"/>
    <property type="match status" value="1"/>
</dbReference>
<dbReference type="EMBL" id="JYDU01000026">
    <property type="protein sequence ID" value="KRX97889.1"/>
    <property type="molecule type" value="Genomic_DNA"/>
</dbReference>
<organism evidence="1 2">
    <name type="scientific">Trichinella pseudospiralis</name>
    <name type="common">Parasitic roundworm</name>
    <dbReference type="NCBI Taxonomy" id="6337"/>
    <lineage>
        <taxon>Eukaryota</taxon>
        <taxon>Metazoa</taxon>
        <taxon>Ecdysozoa</taxon>
        <taxon>Nematoda</taxon>
        <taxon>Enoplea</taxon>
        <taxon>Dorylaimia</taxon>
        <taxon>Trichinellida</taxon>
        <taxon>Trichinellidae</taxon>
        <taxon>Trichinella</taxon>
    </lineage>
</organism>
<dbReference type="InterPro" id="IPR005312">
    <property type="entry name" value="DUF1759"/>
</dbReference>
<dbReference type="Proteomes" id="UP000054815">
    <property type="component" value="Unassembled WGS sequence"/>
</dbReference>
<accession>A0A0V0YBY2</accession>
<dbReference type="STRING" id="6337.A0A0V0YBY2"/>
<name>A0A0V0YBY2_TRIPS</name>
<comment type="caution">
    <text evidence="1">The sequence shown here is derived from an EMBL/GenBank/DDBJ whole genome shotgun (WGS) entry which is preliminary data.</text>
</comment>
<proteinExistence type="predicted"/>
<evidence type="ECO:0000313" key="2">
    <source>
        <dbReference type="Proteomes" id="UP000054815"/>
    </source>
</evidence>